<evidence type="ECO:0000256" key="2">
    <source>
        <dbReference type="ARBA" id="ARBA00022729"/>
    </source>
</evidence>
<comment type="caution">
    <text evidence="6">The sequence shown here is derived from an EMBL/GenBank/DDBJ whole genome shotgun (WGS) entry which is preliminary data.</text>
</comment>
<dbReference type="PANTHER" id="PTHR30332:SF24">
    <property type="entry name" value="SECRETIN GSPD-RELATED"/>
    <property type="match status" value="1"/>
</dbReference>
<dbReference type="GO" id="GO:0016020">
    <property type="term" value="C:membrane"/>
    <property type="evidence" value="ECO:0007669"/>
    <property type="project" value="UniProtKB-SubCell"/>
</dbReference>
<gene>
    <name evidence="6" type="ORF">ENS31_15035</name>
</gene>
<dbReference type="GO" id="GO:0015627">
    <property type="term" value="C:type II protein secretion system complex"/>
    <property type="evidence" value="ECO:0007669"/>
    <property type="project" value="TreeGrafter"/>
</dbReference>
<evidence type="ECO:0000259" key="5">
    <source>
        <dbReference type="Pfam" id="PF00263"/>
    </source>
</evidence>
<dbReference type="InterPro" id="IPR004846">
    <property type="entry name" value="T2SS/T3SS_dom"/>
</dbReference>
<name>A0A7V2ZMR7_9BACT</name>
<reference evidence="6" key="1">
    <citation type="journal article" date="2020" name="mSystems">
        <title>Genome- and Community-Level Interaction Insights into Carbon Utilization and Element Cycling Functions of Hydrothermarchaeota in Hydrothermal Sediment.</title>
        <authorList>
            <person name="Zhou Z."/>
            <person name="Liu Y."/>
            <person name="Xu W."/>
            <person name="Pan J."/>
            <person name="Luo Z.H."/>
            <person name="Li M."/>
        </authorList>
    </citation>
    <scope>NUCLEOTIDE SEQUENCE [LARGE SCALE GENOMIC DNA]</scope>
    <source>
        <strain evidence="6">SpSt-479</strain>
    </source>
</reference>
<dbReference type="AlphaFoldDB" id="A0A7V2ZMR7"/>
<evidence type="ECO:0000256" key="3">
    <source>
        <dbReference type="ARBA" id="ARBA00023136"/>
    </source>
</evidence>
<accession>A0A7V2ZMR7</accession>
<protein>
    <submittedName>
        <fullName evidence="6">Type II and III secretion system protein</fullName>
    </submittedName>
</protein>
<comment type="similarity">
    <text evidence="4">Belongs to the bacterial secretin family.</text>
</comment>
<evidence type="ECO:0000256" key="1">
    <source>
        <dbReference type="ARBA" id="ARBA00004370"/>
    </source>
</evidence>
<sequence length="407" mass="46148">MKTITSILIIVFVLIGDVLPQQRLEKQFKTFRNPDELVTLSQSLPFNEAIALLSKVSETTTGKRIVSTIDSKDPIGIEIEAMPYDKALLVIVQYNGYIFEETEDVIIVKRPGEDKLKSLPEYASFDTREVKISAVFFEMNVSESRKRGIDWKILLSKGDWNVGAELFTQTTSQQQQQTRPPELNITSEASGKVGSFFGEATALFRWFEEESLGEIIANPSVVVRDKNQGRIQVGSDFSVRTRDFAGNTVEKFFPTGTIIEVTPYIYNEKGVDYILLKILVERSSFSLNEQTTEIRKTNASTQILMLNGEETVLGGLFVNEETQTRNGIPFLKDLPGWFFGLRYLFGSDQTTVTKKELVILLKAELLPTLQERHNNPTSDNLILKERVEAKNKIKYYQLNGTESIENR</sequence>
<keyword evidence="3" id="KW-0472">Membrane</keyword>
<dbReference type="EMBL" id="DSUJ01000012">
    <property type="protein sequence ID" value="HFI92831.1"/>
    <property type="molecule type" value="Genomic_DNA"/>
</dbReference>
<keyword evidence="2" id="KW-0732">Signal</keyword>
<dbReference type="GO" id="GO:0009306">
    <property type="term" value="P:protein secretion"/>
    <property type="evidence" value="ECO:0007669"/>
    <property type="project" value="InterPro"/>
</dbReference>
<comment type="subcellular location">
    <subcellularLocation>
        <location evidence="1">Membrane</location>
    </subcellularLocation>
</comment>
<dbReference type="Pfam" id="PF00263">
    <property type="entry name" value="Secretin"/>
    <property type="match status" value="1"/>
</dbReference>
<evidence type="ECO:0000313" key="6">
    <source>
        <dbReference type="EMBL" id="HFI92831.1"/>
    </source>
</evidence>
<organism evidence="6">
    <name type="scientific">Ignavibacterium album</name>
    <dbReference type="NCBI Taxonomy" id="591197"/>
    <lineage>
        <taxon>Bacteria</taxon>
        <taxon>Pseudomonadati</taxon>
        <taxon>Ignavibacteriota</taxon>
        <taxon>Ignavibacteria</taxon>
        <taxon>Ignavibacteriales</taxon>
        <taxon>Ignavibacteriaceae</taxon>
        <taxon>Ignavibacterium</taxon>
    </lineage>
</organism>
<evidence type="ECO:0000256" key="4">
    <source>
        <dbReference type="RuleBase" id="RU004003"/>
    </source>
</evidence>
<feature type="domain" description="Type II/III secretion system secretin-like" evidence="5">
    <location>
        <begin position="208"/>
        <end position="366"/>
    </location>
</feature>
<dbReference type="InterPro" id="IPR050810">
    <property type="entry name" value="Bact_Secretion_Sys_Channel"/>
</dbReference>
<dbReference type="PANTHER" id="PTHR30332">
    <property type="entry name" value="PROBABLE GENERAL SECRETION PATHWAY PROTEIN D"/>
    <property type="match status" value="1"/>
</dbReference>
<proteinExistence type="inferred from homology"/>